<gene>
    <name evidence="2" type="ORF">Tci_423247</name>
</gene>
<evidence type="ECO:0000313" key="2">
    <source>
        <dbReference type="EMBL" id="GEY51273.1"/>
    </source>
</evidence>
<feature type="chain" id="PRO_5025580229" evidence="1">
    <location>
        <begin position="17"/>
        <end position="209"/>
    </location>
</feature>
<reference evidence="2" key="1">
    <citation type="journal article" date="2019" name="Sci. Rep.">
        <title>Draft genome of Tanacetum cinerariifolium, the natural source of mosquito coil.</title>
        <authorList>
            <person name="Yamashiro T."/>
            <person name="Shiraishi A."/>
            <person name="Satake H."/>
            <person name="Nakayama K."/>
        </authorList>
    </citation>
    <scope>NUCLEOTIDE SEQUENCE</scope>
</reference>
<feature type="signal peptide" evidence="1">
    <location>
        <begin position="1"/>
        <end position="16"/>
    </location>
</feature>
<dbReference type="AlphaFoldDB" id="A0A699HLR8"/>
<keyword evidence="2" id="KW-0695">RNA-directed DNA polymerase</keyword>
<organism evidence="2">
    <name type="scientific">Tanacetum cinerariifolium</name>
    <name type="common">Dalmatian daisy</name>
    <name type="synonym">Chrysanthemum cinerariifolium</name>
    <dbReference type="NCBI Taxonomy" id="118510"/>
    <lineage>
        <taxon>Eukaryota</taxon>
        <taxon>Viridiplantae</taxon>
        <taxon>Streptophyta</taxon>
        <taxon>Embryophyta</taxon>
        <taxon>Tracheophyta</taxon>
        <taxon>Spermatophyta</taxon>
        <taxon>Magnoliopsida</taxon>
        <taxon>eudicotyledons</taxon>
        <taxon>Gunneridae</taxon>
        <taxon>Pentapetalae</taxon>
        <taxon>asterids</taxon>
        <taxon>campanulids</taxon>
        <taxon>Asterales</taxon>
        <taxon>Asteraceae</taxon>
        <taxon>Asteroideae</taxon>
        <taxon>Anthemideae</taxon>
        <taxon>Anthemidinae</taxon>
        <taxon>Tanacetum</taxon>
    </lineage>
</organism>
<protein>
    <submittedName>
        <fullName evidence="2">Putative reverse transcriptase domain-containing protein</fullName>
    </submittedName>
</protein>
<dbReference type="EMBL" id="BKCJ010184851">
    <property type="protein sequence ID" value="GEY51273.1"/>
    <property type="molecule type" value="Genomic_DNA"/>
</dbReference>
<accession>A0A699HLR8</accession>
<comment type="caution">
    <text evidence="2">The sequence shown here is derived from an EMBL/GenBank/DDBJ whole genome shotgun (WGS) entry which is preliminary data.</text>
</comment>
<dbReference type="GO" id="GO:0003964">
    <property type="term" value="F:RNA-directed DNA polymerase activity"/>
    <property type="evidence" value="ECO:0007669"/>
    <property type="project" value="UniProtKB-KW"/>
</dbReference>
<sequence length="209" mass="24049">MLLCSWRFAKILLIIGIRLNQRLLELPDYRYSFESTIVGRIASGIRLLELPDYLYSFESTIVERLFLVAPNSEISEAMFPLLEEFFDVFHDKLPNALPPLEHEELRRQVEELVSKGHVRERMSLCAQPHGPLDLMSLHVSGSVPKKVQDFVEGLPYHGDSSDDDLVRNSRTNFVYPWGNDEGPSIEERTVLFLKALDRVKEKALKFCDA</sequence>
<keyword evidence="2" id="KW-0808">Transferase</keyword>
<name>A0A699HLR8_TANCI</name>
<evidence type="ECO:0000256" key="1">
    <source>
        <dbReference type="SAM" id="SignalP"/>
    </source>
</evidence>
<proteinExistence type="predicted"/>
<keyword evidence="2" id="KW-0548">Nucleotidyltransferase</keyword>
<keyword evidence="1" id="KW-0732">Signal</keyword>